<name>A0AAW6LUK1_RHOSG</name>
<comment type="caution">
    <text evidence="2">The sequence shown here is derived from an EMBL/GenBank/DDBJ whole genome shotgun (WGS) entry which is preliminary data.</text>
</comment>
<dbReference type="AlphaFoldDB" id="A0AAW6LUK1"/>
<dbReference type="EMBL" id="JARDXE010000029">
    <property type="protein sequence ID" value="MDE8649573.1"/>
    <property type="molecule type" value="Genomic_DNA"/>
</dbReference>
<keyword evidence="1" id="KW-0812">Transmembrane</keyword>
<evidence type="ECO:0000313" key="2">
    <source>
        <dbReference type="EMBL" id="MDE8649573.1"/>
    </source>
</evidence>
<dbReference type="GeneID" id="80427130"/>
<keyword evidence="1" id="KW-1133">Transmembrane helix</keyword>
<dbReference type="RefSeq" id="WP_256521188.1">
    <property type="nucleotide sequence ID" value="NZ_AP023173.1"/>
</dbReference>
<protein>
    <submittedName>
        <fullName evidence="2">Uncharacterized protein</fullName>
    </submittedName>
</protein>
<evidence type="ECO:0000256" key="1">
    <source>
        <dbReference type="SAM" id="Phobius"/>
    </source>
</evidence>
<evidence type="ECO:0000313" key="3">
    <source>
        <dbReference type="Proteomes" id="UP001217325"/>
    </source>
</evidence>
<proteinExistence type="predicted"/>
<gene>
    <name evidence="2" type="ORF">PXH69_31860</name>
</gene>
<feature type="transmembrane region" description="Helical" evidence="1">
    <location>
        <begin position="12"/>
        <end position="36"/>
    </location>
</feature>
<keyword evidence="1" id="KW-0472">Membrane</keyword>
<reference evidence="2" key="1">
    <citation type="submission" date="2023-02" db="EMBL/GenBank/DDBJ databases">
        <title>A novel hydrolase synthesized by Rhodococcus erythropolis HQ is responsible for the detoxification of Zearalenone.</title>
        <authorList>
            <person name="Hu J."/>
            <person name="Xu J."/>
        </authorList>
    </citation>
    <scope>NUCLEOTIDE SEQUENCE</scope>
    <source>
        <strain evidence="2">HQ</strain>
    </source>
</reference>
<sequence>MNSSDVGSVSALLPMMLTAFKSIITMPVALSVDFGLDVPFNPFK</sequence>
<dbReference type="Proteomes" id="UP001217325">
    <property type="component" value="Unassembled WGS sequence"/>
</dbReference>
<organism evidence="2 3">
    <name type="scientific">Rhodococcus qingshengii</name>
    <dbReference type="NCBI Taxonomy" id="334542"/>
    <lineage>
        <taxon>Bacteria</taxon>
        <taxon>Bacillati</taxon>
        <taxon>Actinomycetota</taxon>
        <taxon>Actinomycetes</taxon>
        <taxon>Mycobacteriales</taxon>
        <taxon>Nocardiaceae</taxon>
        <taxon>Rhodococcus</taxon>
        <taxon>Rhodococcus erythropolis group</taxon>
    </lineage>
</organism>
<accession>A0AAW6LUK1</accession>